<protein>
    <recommendedName>
        <fullName evidence="6">Ribosomal protein L11 methyltransferase</fullName>
        <shortName evidence="6">L11 Mtase</shortName>
        <ecNumber evidence="6">2.1.1.-</ecNumber>
    </recommendedName>
</protein>
<dbReference type="PIRSF" id="PIRSF000401">
    <property type="entry name" value="RPL11_MTase"/>
    <property type="match status" value="1"/>
</dbReference>
<dbReference type="Pfam" id="PF06325">
    <property type="entry name" value="PrmA"/>
    <property type="match status" value="1"/>
</dbReference>
<keyword evidence="2 6" id="KW-0963">Cytoplasm</keyword>
<dbReference type="Gene3D" id="3.40.50.150">
    <property type="entry name" value="Vaccinia Virus protein VP39"/>
    <property type="match status" value="1"/>
</dbReference>
<dbReference type="CDD" id="cd02440">
    <property type="entry name" value="AdoMet_MTases"/>
    <property type="match status" value="1"/>
</dbReference>
<accession>A0ABU9VRK1</accession>
<dbReference type="HAMAP" id="MF_00735">
    <property type="entry name" value="Methyltr_PrmA"/>
    <property type="match status" value="1"/>
</dbReference>
<dbReference type="InterPro" id="IPR029063">
    <property type="entry name" value="SAM-dependent_MTases_sf"/>
</dbReference>
<evidence type="ECO:0000256" key="6">
    <source>
        <dbReference type="HAMAP-Rule" id="MF_00735"/>
    </source>
</evidence>
<sequence>MKWIEVSVKTTTAAVEAVANVLYDAGVNGVAIEDPRDLELLDRGEDAWELVDESLADSYFEGAVVKGYLPDTPESVAQVELIRKAVEYLPSYGLDIGLGEVVVLSVDEEDWSEEWKKYFKPQKPGNKLVIKPTWESYEAAGDEVILELDPGMAFGTGTHETTVMCIQELETAVGESATVLDIGCGSGILAIAAALLGARKAIGVDLDPVAVEVSIRNAVLNQVSDRVEIRQGNLMEVVSEQAEILVSNIIAEIIVKMCPDIYRYLKPGGIWIASGIINEKVPLVTRAIEDAGLKMISARSLGEWAVVIAAVPLDFKKKA</sequence>
<evidence type="ECO:0000256" key="5">
    <source>
        <dbReference type="ARBA" id="ARBA00022691"/>
    </source>
</evidence>
<keyword evidence="8" id="KW-1185">Reference proteome</keyword>
<dbReference type="SUPFAM" id="SSF53335">
    <property type="entry name" value="S-adenosyl-L-methionine-dependent methyltransferases"/>
    <property type="match status" value="1"/>
</dbReference>
<dbReference type="InterPro" id="IPR004498">
    <property type="entry name" value="Ribosomal_PrmA_MeTrfase"/>
</dbReference>
<dbReference type="PANTHER" id="PTHR43648">
    <property type="entry name" value="ELECTRON TRANSFER FLAVOPROTEIN BETA SUBUNIT LYSINE METHYLTRANSFERASE"/>
    <property type="match status" value="1"/>
</dbReference>
<feature type="binding site" evidence="6">
    <location>
        <position position="162"/>
    </location>
    <ligand>
        <name>S-adenosyl-L-methionine</name>
        <dbReference type="ChEBI" id="CHEBI:59789"/>
    </ligand>
</feature>
<evidence type="ECO:0000256" key="2">
    <source>
        <dbReference type="ARBA" id="ARBA00022490"/>
    </source>
</evidence>
<dbReference type="PANTHER" id="PTHR43648:SF1">
    <property type="entry name" value="ELECTRON TRANSFER FLAVOPROTEIN BETA SUBUNIT LYSINE METHYLTRANSFERASE"/>
    <property type="match status" value="1"/>
</dbReference>
<comment type="catalytic activity">
    <reaction evidence="6">
        <text>L-lysyl-[protein] + 3 S-adenosyl-L-methionine = N(6),N(6),N(6)-trimethyl-L-lysyl-[protein] + 3 S-adenosyl-L-homocysteine + 3 H(+)</text>
        <dbReference type="Rhea" id="RHEA:54192"/>
        <dbReference type="Rhea" id="RHEA-COMP:9752"/>
        <dbReference type="Rhea" id="RHEA-COMP:13826"/>
        <dbReference type="ChEBI" id="CHEBI:15378"/>
        <dbReference type="ChEBI" id="CHEBI:29969"/>
        <dbReference type="ChEBI" id="CHEBI:57856"/>
        <dbReference type="ChEBI" id="CHEBI:59789"/>
        <dbReference type="ChEBI" id="CHEBI:61961"/>
    </reaction>
</comment>
<keyword evidence="7" id="KW-0689">Ribosomal protein</keyword>
<evidence type="ECO:0000313" key="8">
    <source>
        <dbReference type="Proteomes" id="UP001407405"/>
    </source>
</evidence>
<feature type="binding site" evidence="6">
    <location>
        <position position="205"/>
    </location>
    <ligand>
        <name>S-adenosyl-L-methionine</name>
        <dbReference type="ChEBI" id="CHEBI:59789"/>
    </ligand>
</feature>
<evidence type="ECO:0000313" key="7">
    <source>
        <dbReference type="EMBL" id="MEN1759752.1"/>
    </source>
</evidence>
<dbReference type="RefSeq" id="WP_343185080.1">
    <property type="nucleotide sequence ID" value="NZ_JBCITM010000003.1"/>
</dbReference>
<evidence type="ECO:0000256" key="3">
    <source>
        <dbReference type="ARBA" id="ARBA00022603"/>
    </source>
</evidence>
<comment type="caution">
    <text evidence="7">The sequence shown here is derived from an EMBL/GenBank/DDBJ whole genome shotgun (WGS) entry which is preliminary data.</text>
</comment>
<keyword evidence="3 6" id="KW-0489">Methyltransferase</keyword>
<reference evidence="7 8" key="1">
    <citation type="submission" date="2024-04" db="EMBL/GenBank/DDBJ databases">
        <title>Genome sequencing and metabolic network reconstruction of aminoacids and betaine degradation by Anoxynatronum sibiricum.</title>
        <authorList>
            <person name="Detkova E.N."/>
            <person name="Boltjanskaja Y.V."/>
            <person name="Mardanov A.V."/>
            <person name="Kevbrin V."/>
        </authorList>
    </citation>
    <scope>NUCLEOTIDE SEQUENCE [LARGE SCALE GENOMIC DNA]</scope>
    <source>
        <strain evidence="7 8">Z-7981</strain>
    </source>
</reference>
<comment type="subcellular location">
    <subcellularLocation>
        <location evidence="6">Cytoplasm</location>
    </subcellularLocation>
</comment>
<dbReference type="EMBL" id="JBCITM010000003">
    <property type="protein sequence ID" value="MEN1759752.1"/>
    <property type="molecule type" value="Genomic_DNA"/>
</dbReference>
<dbReference type="GO" id="GO:0008168">
    <property type="term" value="F:methyltransferase activity"/>
    <property type="evidence" value="ECO:0007669"/>
    <property type="project" value="UniProtKB-KW"/>
</dbReference>
<feature type="binding site" evidence="6">
    <location>
        <position position="248"/>
    </location>
    <ligand>
        <name>S-adenosyl-L-methionine</name>
        <dbReference type="ChEBI" id="CHEBI:59789"/>
    </ligand>
</feature>
<dbReference type="NCBIfam" id="TIGR00406">
    <property type="entry name" value="prmA"/>
    <property type="match status" value="1"/>
</dbReference>
<gene>
    <name evidence="6 7" type="primary">prmA</name>
    <name evidence="7" type="ORF">AAIG11_04640</name>
</gene>
<comment type="function">
    <text evidence="6">Methylates ribosomal protein L11.</text>
</comment>
<evidence type="ECO:0000256" key="1">
    <source>
        <dbReference type="ARBA" id="ARBA00009741"/>
    </source>
</evidence>
<keyword evidence="4 6" id="KW-0808">Transferase</keyword>
<proteinExistence type="inferred from homology"/>
<dbReference type="GO" id="GO:0005840">
    <property type="term" value="C:ribosome"/>
    <property type="evidence" value="ECO:0007669"/>
    <property type="project" value="UniProtKB-KW"/>
</dbReference>
<dbReference type="GO" id="GO:0032259">
    <property type="term" value="P:methylation"/>
    <property type="evidence" value="ECO:0007669"/>
    <property type="project" value="UniProtKB-KW"/>
</dbReference>
<evidence type="ECO:0000256" key="4">
    <source>
        <dbReference type="ARBA" id="ARBA00022679"/>
    </source>
</evidence>
<feature type="binding site" evidence="6">
    <location>
        <position position="183"/>
    </location>
    <ligand>
        <name>S-adenosyl-L-methionine</name>
        <dbReference type="ChEBI" id="CHEBI:59789"/>
    </ligand>
</feature>
<keyword evidence="7" id="KW-0687">Ribonucleoprotein</keyword>
<dbReference type="Proteomes" id="UP001407405">
    <property type="component" value="Unassembled WGS sequence"/>
</dbReference>
<dbReference type="EC" id="2.1.1.-" evidence="6"/>
<dbReference type="InterPro" id="IPR050078">
    <property type="entry name" value="Ribosomal_L11_MeTrfase_PrmA"/>
</dbReference>
<keyword evidence="5 6" id="KW-0949">S-adenosyl-L-methionine</keyword>
<organism evidence="7 8">
    <name type="scientific">Anoxynatronum sibiricum</name>
    <dbReference type="NCBI Taxonomy" id="210623"/>
    <lineage>
        <taxon>Bacteria</taxon>
        <taxon>Bacillati</taxon>
        <taxon>Bacillota</taxon>
        <taxon>Clostridia</taxon>
        <taxon>Eubacteriales</taxon>
        <taxon>Clostridiaceae</taxon>
        <taxon>Anoxynatronum</taxon>
    </lineage>
</organism>
<comment type="similarity">
    <text evidence="1 6">Belongs to the methyltransferase superfamily. PrmA family.</text>
</comment>
<name>A0ABU9VRK1_9CLOT</name>